<dbReference type="GO" id="GO:0005886">
    <property type="term" value="C:plasma membrane"/>
    <property type="evidence" value="ECO:0007669"/>
    <property type="project" value="UniProtKB-SubCell"/>
</dbReference>
<dbReference type="PANTHER" id="PTHR34702:SF1">
    <property type="entry name" value="NA(+)_H(+) ANTIPORTER SUBUNIT F"/>
    <property type="match status" value="1"/>
</dbReference>
<dbReference type="EMBL" id="CP034438">
    <property type="protein sequence ID" value="AZN29795.1"/>
    <property type="molecule type" value="Genomic_DNA"/>
</dbReference>
<keyword evidence="4" id="KW-1003">Cell membrane</keyword>
<dbReference type="GO" id="GO:0015385">
    <property type="term" value="F:sodium:proton antiporter activity"/>
    <property type="evidence" value="ECO:0007669"/>
    <property type="project" value="TreeGrafter"/>
</dbReference>
<sequence length="85" mass="8706">MAGFTIAIVVLALAGATSLYRMLAGPTDADRAVSADLVFFGIVGLIALVGVRFSHGFTADLVVIAALVGFLSALSLARALTRGKR</sequence>
<dbReference type="Pfam" id="PF04066">
    <property type="entry name" value="MrpF_PhaF"/>
    <property type="match status" value="1"/>
</dbReference>
<evidence type="ECO:0000256" key="5">
    <source>
        <dbReference type="ARBA" id="ARBA00022692"/>
    </source>
</evidence>
<evidence type="ECO:0000256" key="1">
    <source>
        <dbReference type="ARBA" id="ARBA00004651"/>
    </source>
</evidence>
<evidence type="ECO:0000256" key="6">
    <source>
        <dbReference type="ARBA" id="ARBA00022989"/>
    </source>
</evidence>
<evidence type="ECO:0000313" key="9">
    <source>
        <dbReference type="EMBL" id="AZN29795.1"/>
    </source>
</evidence>
<name>A0A3S8Z8U3_9ACTO</name>
<feature type="transmembrane region" description="Helical" evidence="8">
    <location>
        <begin position="61"/>
        <end position="80"/>
    </location>
</feature>
<keyword evidence="6 8" id="KW-1133">Transmembrane helix</keyword>
<evidence type="ECO:0000256" key="7">
    <source>
        <dbReference type="ARBA" id="ARBA00023136"/>
    </source>
</evidence>
<reference evidence="9 10" key="1">
    <citation type="submission" date="2018-12" db="EMBL/GenBank/DDBJ databases">
        <title>Complete genome sequence of Flaviflexus salsibiostraticola KCTC 33148.</title>
        <authorList>
            <person name="Bae J.-W."/>
        </authorList>
    </citation>
    <scope>NUCLEOTIDE SEQUENCE [LARGE SCALE GENOMIC DNA]</scope>
    <source>
        <strain evidence="9 10">KCTC 33148</strain>
    </source>
</reference>
<dbReference type="InterPro" id="IPR007208">
    <property type="entry name" value="MrpF/PhaF-like"/>
</dbReference>
<dbReference type="AlphaFoldDB" id="A0A3S8Z8U3"/>
<comment type="similarity">
    <text evidence="2">Belongs to the CPA3 antiporters (TC 2.A.63) subunit F family.</text>
</comment>
<feature type="transmembrane region" description="Helical" evidence="8">
    <location>
        <begin position="6"/>
        <end position="23"/>
    </location>
</feature>
<dbReference type="PANTHER" id="PTHR34702">
    <property type="entry name" value="NA(+)/H(+) ANTIPORTER SUBUNIT F1"/>
    <property type="match status" value="1"/>
</dbReference>
<dbReference type="Proteomes" id="UP000270021">
    <property type="component" value="Chromosome"/>
</dbReference>
<keyword evidence="10" id="KW-1185">Reference proteome</keyword>
<evidence type="ECO:0000256" key="3">
    <source>
        <dbReference type="ARBA" id="ARBA00022448"/>
    </source>
</evidence>
<accession>A0A3S8Z8U3</accession>
<dbReference type="OrthoDB" id="3402829at2"/>
<gene>
    <name evidence="9" type="ORF">EJO69_05350</name>
</gene>
<dbReference type="RefSeq" id="WP_126039989.1">
    <property type="nucleotide sequence ID" value="NZ_CP034438.1"/>
</dbReference>
<evidence type="ECO:0000313" key="10">
    <source>
        <dbReference type="Proteomes" id="UP000270021"/>
    </source>
</evidence>
<protein>
    <submittedName>
        <fullName evidence="9">Pesticidal protein Cry26Aa</fullName>
    </submittedName>
</protein>
<keyword evidence="7 8" id="KW-0472">Membrane</keyword>
<evidence type="ECO:0000256" key="2">
    <source>
        <dbReference type="ARBA" id="ARBA00009212"/>
    </source>
</evidence>
<keyword evidence="5 8" id="KW-0812">Transmembrane</keyword>
<evidence type="ECO:0000256" key="8">
    <source>
        <dbReference type="SAM" id="Phobius"/>
    </source>
</evidence>
<proteinExistence type="inferred from homology"/>
<dbReference type="KEGG" id="fsl:EJO69_05350"/>
<evidence type="ECO:0000256" key="4">
    <source>
        <dbReference type="ARBA" id="ARBA00022475"/>
    </source>
</evidence>
<feature type="transmembrane region" description="Helical" evidence="8">
    <location>
        <begin position="35"/>
        <end position="55"/>
    </location>
</feature>
<organism evidence="9 10">
    <name type="scientific">Flaviflexus salsibiostraticola</name>
    <dbReference type="NCBI Taxonomy" id="1282737"/>
    <lineage>
        <taxon>Bacteria</taxon>
        <taxon>Bacillati</taxon>
        <taxon>Actinomycetota</taxon>
        <taxon>Actinomycetes</taxon>
        <taxon>Actinomycetales</taxon>
        <taxon>Actinomycetaceae</taxon>
        <taxon>Flaviflexus</taxon>
    </lineage>
</organism>
<comment type="subcellular location">
    <subcellularLocation>
        <location evidence="1">Cell membrane</location>
        <topology evidence="1">Multi-pass membrane protein</topology>
    </subcellularLocation>
</comment>
<keyword evidence="3" id="KW-0813">Transport</keyword>